<dbReference type="PANTHER" id="PTHR31321">
    <property type="entry name" value="ACYL-COA THIOESTER HYDROLASE YBHC-RELATED"/>
    <property type="match status" value="1"/>
</dbReference>
<dbReference type="EC" id="3.1.1.11" evidence="3"/>
<reference evidence="7" key="1">
    <citation type="submission" date="2019-09" db="EMBL/GenBank/DDBJ databases">
        <title>Draft genome information of white flower Hibiscus syriacus.</title>
        <authorList>
            <person name="Kim Y.-M."/>
        </authorList>
    </citation>
    <scope>NUCLEOTIDE SEQUENCE [LARGE SCALE GENOMIC DNA]</scope>
    <source>
        <strain evidence="7">YM2019G1</strain>
    </source>
</reference>
<proteinExistence type="inferred from homology"/>
<keyword evidence="4" id="KW-0378">Hydrolase</keyword>
<dbReference type="UniPathway" id="UPA00545">
    <property type="reaction ID" value="UER00823"/>
</dbReference>
<evidence type="ECO:0000313" key="8">
    <source>
        <dbReference type="Proteomes" id="UP000436088"/>
    </source>
</evidence>
<dbReference type="OrthoDB" id="1615105at2759"/>
<dbReference type="InterPro" id="IPR000070">
    <property type="entry name" value="Pectinesterase_cat"/>
</dbReference>
<organism evidence="7 8">
    <name type="scientific">Hibiscus syriacus</name>
    <name type="common">Rose of Sharon</name>
    <dbReference type="NCBI Taxonomy" id="106335"/>
    <lineage>
        <taxon>Eukaryota</taxon>
        <taxon>Viridiplantae</taxon>
        <taxon>Streptophyta</taxon>
        <taxon>Embryophyta</taxon>
        <taxon>Tracheophyta</taxon>
        <taxon>Spermatophyta</taxon>
        <taxon>Magnoliopsida</taxon>
        <taxon>eudicotyledons</taxon>
        <taxon>Gunneridae</taxon>
        <taxon>Pentapetalae</taxon>
        <taxon>rosids</taxon>
        <taxon>malvids</taxon>
        <taxon>Malvales</taxon>
        <taxon>Malvaceae</taxon>
        <taxon>Malvoideae</taxon>
        <taxon>Hibiscus</taxon>
    </lineage>
</organism>
<evidence type="ECO:0000256" key="5">
    <source>
        <dbReference type="ARBA" id="ARBA00023085"/>
    </source>
</evidence>
<dbReference type="InterPro" id="IPR011050">
    <property type="entry name" value="Pectin_lyase_fold/virulence"/>
</dbReference>
<keyword evidence="5" id="KW-0063">Aspartyl esterase</keyword>
<dbReference type="InterPro" id="IPR012334">
    <property type="entry name" value="Pectin_lyas_fold"/>
</dbReference>
<comment type="similarity">
    <text evidence="2">Belongs to the pectinesterase family.</text>
</comment>
<evidence type="ECO:0000313" key="7">
    <source>
        <dbReference type="EMBL" id="KAE8665661.1"/>
    </source>
</evidence>
<dbReference type="AlphaFoldDB" id="A0A6A2WWG9"/>
<feature type="domain" description="Pectinesterase catalytic" evidence="6">
    <location>
        <begin position="7"/>
        <end position="298"/>
    </location>
</feature>
<evidence type="ECO:0000256" key="3">
    <source>
        <dbReference type="ARBA" id="ARBA00013229"/>
    </source>
</evidence>
<protein>
    <recommendedName>
        <fullName evidence="3">pectinesterase</fullName>
        <ecNumber evidence="3">3.1.1.11</ecNumber>
    </recommendedName>
</protein>
<dbReference type="Gene3D" id="2.160.20.10">
    <property type="entry name" value="Single-stranded right-handed beta-helix, Pectin lyase-like"/>
    <property type="match status" value="1"/>
</dbReference>
<evidence type="ECO:0000256" key="2">
    <source>
        <dbReference type="ARBA" id="ARBA00008891"/>
    </source>
</evidence>
<comment type="caution">
    <text evidence="7">The sequence shown here is derived from an EMBL/GenBank/DDBJ whole genome shotgun (WGS) entry which is preliminary data.</text>
</comment>
<accession>A0A6A2WWG9</accession>
<dbReference type="Proteomes" id="UP000436088">
    <property type="component" value="Unassembled WGS sequence"/>
</dbReference>
<dbReference type="EMBL" id="VEPZ02001607">
    <property type="protein sequence ID" value="KAE8665661.1"/>
    <property type="molecule type" value="Genomic_DNA"/>
</dbReference>
<dbReference type="SUPFAM" id="SSF51126">
    <property type="entry name" value="Pectin lyase-like"/>
    <property type="match status" value="1"/>
</dbReference>
<sequence length="317" mass="35927">MAEPRVITVSQCGSADYKTVQEAVDAVEPKSKTRTIIRVAPGIYKQPVFIPKDRQMITMIGCRAEHTVLTWNNTATKTDHHLDESVIGKGTFASGSVIVEGSDFIAENMSFENNAPEGSHQAVAMRVSGDRCAFYSCRFLGWQDTLYLHKGRQYLRDCYIEGNVDYIFGNSTTLFEHCHLHCKSPGFVTAHKRGTAEETTGYVFLRCVLTGNGETGYAYLGRPWGPFGRVLFAYTFIDNCIKKEGWNNWEDPEKEKSACFYEFRCFGPGSHRNERVAWSKELNDQEAEEFLVHKFIDTDPNKSWLCQKMGHRVPVNA</sequence>
<dbReference type="GO" id="GO:0042545">
    <property type="term" value="P:cell wall modification"/>
    <property type="evidence" value="ECO:0007669"/>
    <property type="project" value="InterPro"/>
</dbReference>
<dbReference type="Pfam" id="PF01095">
    <property type="entry name" value="Pectinesterase"/>
    <property type="match status" value="1"/>
</dbReference>
<dbReference type="PANTHER" id="PTHR31321:SF12">
    <property type="entry name" value="PECTINESTERASE 31"/>
    <property type="match status" value="1"/>
</dbReference>
<evidence type="ECO:0000256" key="1">
    <source>
        <dbReference type="ARBA" id="ARBA00005184"/>
    </source>
</evidence>
<evidence type="ECO:0000259" key="6">
    <source>
        <dbReference type="Pfam" id="PF01095"/>
    </source>
</evidence>
<gene>
    <name evidence="7" type="ORF">F3Y22_tig00112530pilonHSYRG00095</name>
</gene>
<dbReference type="GO" id="GO:0045490">
    <property type="term" value="P:pectin catabolic process"/>
    <property type="evidence" value="ECO:0007669"/>
    <property type="project" value="UniProtKB-UniPathway"/>
</dbReference>
<comment type="pathway">
    <text evidence="1">Glycan metabolism; pectin degradation; 2-dehydro-3-deoxy-D-gluconate from pectin: step 1/5.</text>
</comment>
<evidence type="ECO:0000256" key="4">
    <source>
        <dbReference type="ARBA" id="ARBA00022801"/>
    </source>
</evidence>
<dbReference type="GO" id="GO:0030599">
    <property type="term" value="F:pectinesterase activity"/>
    <property type="evidence" value="ECO:0007669"/>
    <property type="project" value="UniProtKB-EC"/>
</dbReference>
<keyword evidence="8" id="KW-1185">Reference proteome</keyword>
<name>A0A6A2WWG9_HIBSY</name>